<dbReference type="EMBL" id="LAZR01054981">
    <property type="protein sequence ID" value="KKK77386.1"/>
    <property type="molecule type" value="Genomic_DNA"/>
</dbReference>
<feature type="region of interest" description="Disordered" evidence="1">
    <location>
        <begin position="52"/>
        <end position="100"/>
    </location>
</feature>
<evidence type="ECO:0000256" key="1">
    <source>
        <dbReference type="SAM" id="MobiDB-lite"/>
    </source>
</evidence>
<evidence type="ECO:0000313" key="2">
    <source>
        <dbReference type="EMBL" id="KKK77386.1"/>
    </source>
</evidence>
<protein>
    <submittedName>
        <fullName evidence="2">Uncharacterized protein</fullName>
    </submittedName>
</protein>
<reference evidence="2" key="1">
    <citation type="journal article" date="2015" name="Nature">
        <title>Complex archaea that bridge the gap between prokaryotes and eukaryotes.</title>
        <authorList>
            <person name="Spang A."/>
            <person name="Saw J.H."/>
            <person name="Jorgensen S.L."/>
            <person name="Zaremba-Niedzwiedzka K."/>
            <person name="Martijn J."/>
            <person name="Lind A.E."/>
            <person name="van Eijk R."/>
            <person name="Schleper C."/>
            <person name="Guy L."/>
            <person name="Ettema T.J."/>
        </authorList>
    </citation>
    <scope>NUCLEOTIDE SEQUENCE</scope>
</reference>
<feature type="region of interest" description="Disordered" evidence="1">
    <location>
        <begin position="161"/>
        <end position="244"/>
    </location>
</feature>
<feature type="compositionally biased region" description="Basic and acidic residues" evidence="1">
    <location>
        <begin position="265"/>
        <end position="276"/>
    </location>
</feature>
<feature type="compositionally biased region" description="Basic and acidic residues" evidence="1">
    <location>
        <begin position="76"/>
        <end position="87"/>
    </location>
</feature>
<feature type="region of interest" description="Disordered" evidence="1">
    <location>
        <begin position="1"/>
        <end position="39"/>
    </location>
</feature>
<organism evidence="2">
    <name type="scientific">marine sediment metagenome</name>
    <dbReference type="NCBI Taxonomy" id="412755"/>
    <lineage>
        <taxon>unclassified sequences</taxon>
        <taxon>metagenomes</taxon>
        <taxon>ecological metagenomes</taxon>
    </lineage>
</organism>
<feature type="compositionally biased region" description="Polar residues" evidence="1">
    <location>
        <begin position="173"/>
        <end position="185"/>
    </location>
</feature>
<feature type="region of interest" description="Disordered" evidence="1">
    <location>
        <begin position="323"/>
        <end position="357"/>
    </location>
</feature>
<name>A0A0F9AYI5_9ZZZZ</name>
<gene>
    <name evidence="2" type="ORF">LCGC14_2854150</name>
</gene>
<accession>A0A0F9AYI5</accession>
<proteinExistence type="predicted"/>
<comment type="caution">
    <text evidence="2">The sequence shown here is derived from an EMBL/GenBank/DDBJ whole genome shotgun (WGS) entry which is preliminary data.</text>
</comment>
<dbReference type="AlphaFoldDB" id="A0A0F9AYI5"/>
<dbReference type="AntiFam" id="ANF00010">
    <property type="entry name" value="tRNA translation"/>
</dbReference>
<sequence length="357" mass="37658">AARGTHLPRRMQDRRPRGPSGSLRPPLQPGNPFDDRSRAAAWSSLVARLAHNQEVSGSNPDAATPSAHATEAVRTGLRESAPERREASASTPTRCSRYSPRVGDPFEASLGEEAGPGWAGWGRLTPLSGAAWMDTLDAVWPWCRQDVSGHCAPGVGRVSLPRSRYQARPPLTPSQTTGLPQQTHPRPTHLAVNAASAVHPASSAGLHPLGPVVQSSPVRPEGLEPLRSRGVPSGSALAGPQSSLSYPESARVAIKFMCHHCDSASEKSLQRGRTGDGWDQGGWPGGSDSDESRHRNSRRVPCIVGRGGGATVPFRPVAYAARPQSCSSGEEPGGRSQFNGGGTVSRSENLTKVGLAF</sequence>
<feature type="non-terminal residue" evidence="2">
    <location>
        <position position="1"/>
    </location>
</feature>
<feature type="region of interest" description="Disordered" evidence="1">
    <location>
        <begin position="265"/>
        <end position="296"/>
    </location>
</feature>